<evidence type="ECO:0000313" key="2">
    <source>
        <dbReference type="EMBL" id="KAF3431984.1"/>
    </source>
</evidence>
<feature type="compositionally biased region" description="Basic and acidic residues" evidence="1">
    <location>
        <begin position="217"/>
        <end position="230"/>
    </location>
</feature>
<dbReference type="Proteomes" id="UP000796880">
    <property type="component" value="Unassembled WGS sequence"/>
</dbReference>
<evidence type="ECO:0000256" key="1">
    <source>
        <dbReference type="SAM" id="MobiDB-lite"/>
    </source>
</evidence>
<gene>
    <name evidence="2" type="ORF">FNV43_RR26721</name>
</gene>
<dbReference type="AlphaFoldDB" id="A0A8K0DPN3"/>
<sequence>MSKEIVWGPQTIQRTWFSRVQSKPRLPFTTPMEETHRTGMKSTAQTFEIVAAQTMLVPPVLDTFNVSGEDQQERRQGTQLVDPIPLLDPHPVLQLLREPPFPPFPQIDHHHTRVEIARAATPKRRREDWVGEVDPRVVERLVQCSANGVRDLALDDVDVEMVEVEAEVWERGGDNSPEVAPALGRDEVEDDVLRARGVLQDGEDAGDRTPEVLPGTRESDGRRRGHREAYSEGDDDDDTETVELSHGV</sequence>
<accession>A0A8K0DPN3</accession>
<keyword evidence="3" id="KW-1185">Reference proteome</keyword>
<evidence type="ECO:0000313" key="3">
    <source>
        <dbReference type="Proteomes" id="UP000796880"/>
    </source>
</evidence>
<name>A0A8K0DPN3_9ROSA</name>
<feature type="compositionally biased region" description="Acidic residues" evidence="1">
    <location>
        <begin position="231"/>
        <end position="241"/>
    </location>
</feature>
<protein>
    <submittedName>
        <fullName evidence="2">Uncharacterized protein</fullName>
    </submittedName>
</protein>
<feature type="region of interest" description="Disordered" evidence="1">
    <location>
        <begin position="196"/>
        <end position="248"/>
    </location>
</feature>
<proteinExistence type="predicted"/>
<comment type="caution">
    <text evidence="2">The sequence shown here is derived from an EMBL/GenBank/DDBJ whole genome shotgun (WGS) entry which is preliminary data.</text>
</comment>
<reference evidence="2" key="1">
    <citation type="submission" date="2020-03" db="EMBL/GenBank/DDBJ databases">
        <title>A high-quality chromosome-level genome assembly of a woody plant with both climbing and erect habits, Rhamnella rubrinervis.</title>
        <authorList>
            <person name="Lu Z."/>
            <person name="Yang Y."/>
            <person name="Zhu X."/>
            <person name="Sun Y."/>
        </authorList>
    </citation>
    <scope>NUCLEOTIDE SEQUENCE</scope>
    <source>
        <strain evidence="2">BYM</strain>
        <tissue evidence="2">Leaf</tissue>
    </source>
</reference>
<organism evidence="2 3">
    <name type="scientific">Rhamnella rubrinervis</name>
    <dbReference type="NCBI Taxonomy" id="2594499"/>
    <lineage>
        <taxon>Eukaryota</taxon>
        <taxon>Viridiplantae</taxon>
        <taxon>Streptophyta</taxon>
        <taxon>Embryophyta</taxon>
        <taxon>Tracheophyta</taxon>
        <taxon>Spermatophyta</taxon>
        <taxon>Magnoliopsida</taxon>
        <taxon>eudicotyledons</taxon>
        <taxon>Gunneridae</taxon>
        <taxon>Pentapetalae</taxon>
        <taxon>rosids</taxon>
        <taxon>fabids</taxon>
        <taxon>Rosales</taxon>
        <taxon>Rhamnaceae</taxon>
        <taxon>rhamnoid group</taxon>
        <taxon>Rhamneae</taxon>
        <taxon>Rhamnella</taxon>
    </lineage>
</organism>
<dbReference type="EMBL" id="VOIH02000012">
    <property type="protein sequence ID" value="KAF3431984.1"/>
    <property type="molecule type" value="Genomic_DNA"/>
</dbReference>
<dbReference type="OrthoDB" id="1747734at2759"/>